<dbReference type="Gene3D" id="2.60.210.10">
    <property type="entry name" value="Apoptosis, Tumor Necrosis Factor Receptor Associated Protein 2, Chain A"/>
    <property type="match status" value="1"/>
</dbReference>
<dbReference type="InterPro" id="IPR008974">
    <property type="entry name" value="TRAF-like"/>
</dbReference>
<feature type="domain" description="TRAF1-6 MATH" evidence="4">
    <location>
        <begin position="363"/>
        <end position="471"/>
    </location>
</feature>
<dbReference type="GO" id="GO:0009898">
    <property type="term" value="C:cytoplasmic side of plasma membrane"/>
    <property type="evidence" value="ECO:0007669"/>
    <property type="project" value="TreeGrafter"/>
</dbReference>
<proteinExistence type="predicted"/>
<dbReference type="SUPFAM" id="SSF49599">
    <property type="entry name" value="TRAF domain-like"/>
    <property type="match status" value="2"/>
</dbReference>
<dbReference type="Gene3D" id="3.30.40.10">
    <property type="entry name" value="Zinc/RING finger domain, C3HC4 (zinc finger)"/>
    <property type="match status" value="1"/>
</dbReference>
<keyword evidence="5" id="KW-0675">Receptor</keyword>
<accession>A0A131YN61</accession>
<dbReference type="PROSITE" id="PS00518">
    <property type="entry name" value="ZF_RING_1"/>
    <property type="match status" value="1"/>
</dbReference>
<organism evidence="5">
    <name type="scientific">Rhipicephalus appendiculatus</name>
    <name type="common">Brown ear tick</name>
    <dbReference type="NCBI Taxonomy" id="34631"/>
    <lineage>
        <taxon>Eukaryota</taxon>
        <taxon>Metazoa</taxon>
        <taxon>Ecdysozoa</taxon>
        <taxon>Arthropoda</taxon>
        <taxon>Chelicerata</taxon>
        <taxon>Arachnida</taxon>
        <taxon>Acari</taxon>
        <taxon>Parasitiformes</taxon>
        <taxon>Ixodida</taxon>
        <taxon>Ixodoidea</taxon>
        <taxon>Ixodidae</taxon>
        <taxon>Rhipicephalinae</taxon>
        <taxon>Rhipicephalus</taxon>
        <taxon>Rhipicephalus</taxon>
    </lineage>
</organism>
<dbReference type="InterPro" id="IPR013083">
    <property type="entry name" value="Znf_RING/FYVE/PHD"/>
</dbReference>
<dbReference type="GO" id="GO:0008270">
    <property type="term" value="F:zinc ion binding"/>
    <property type="evidence" value="ECO:0007669"/>
    <property type="project" value="UniProtKB-KW"/>
</dbReference>
<evidence type="ECO:0000259" key="4">
    <source>
        <dbReference type="Pfam" id="PF21355"/>
    </source>
</evidence>
<dbReference type="CDD" id="cd16449">
    <property type="entry name" value="RING-HC"/>
    <property type="match status" value="1"/>
</dbReference>
<name>A0A131YN61_RHIAP</name>
<dbReference type="Pfam" id="PF21355">
    <property type="entry name" value="TRAF-mep_MATH"/>
    <property type="match status" value="1"/>
</dbReference>
<evidence type="ECO:0000256" key="2">
    <source>
        <dbReference type="ARBA" id="ARBA00022771"/>
    </source>
</evidence>
<protein>
    <submittedName>
        <fullName evidence="5">TNF receptor-associated factor 6</fullName>
    </submittedName>
</protein>
<keyword evidence="1" id="KW-0479">Metal-binding</keyword>
<dbReference type="InterPro" id="IPR017907">
    <property type="entry name" value="Znf_RING_CS"/>
</dbReference>
<dbReference type="SUPFAM" id="SSF57850">
    <property type="entry name" value="RING/U-box"/>
    <property type="match status" value="1"/>
</dbReference>
<evidence type="ECO:0000256" key="3">
    <source>
        <dbReference type="ARBA" id="ARBA00022833"/>
    </source>
</evidence>
<dbReference type="PANTHER" id="PTHR10131:SF138">
    <property type="entry name" value="RE66324P"/>
    <property type="match status" value="1"/>
</dbReference>
<reference evidence="5" key="1">
    <citation type="journal article" date="2016" name="Ticks Tick Borne Dis.">
        <title>De novo assembly and annotation of the salivary gland transcriptome of Rhipicephalus appendiculatus male and female ticks during blood feeding.</title>
        <authorList>
            <person name="de Castro M.H."/>
            <person name="de Klerk D."/>
            <person name="Pienaar R."/>
            <person name="Latif A.A."/>
            <person name="Rees D.J."/>
            <person name="Mans B.J."/>
        </authorList>
    </citation>
    <scope>NUCLEOTIDE SEQUENCE</scope>
    <source>
        <tissue evidence="5">Salivary glands</tissue>
    </source>
</reference>
<evidence type="ECO:0000313" key="5">
    <source>
        <dbReference type="EMBL" id="JAP80008.1"/>
    </source>
</evidence>
<keyword evidence="2" id="KW-0863">Zinc-finger</keyword>
<dbReference type="GO" id="GO:0043122">
    <property type="term" value="P:regulation of canonical NF-kappaB signal transduction"/>
    <property type="evidence" value="ECO:0007669"/>
    <property type="project" value="TreeGrafter"/>
</dbReference>
<dbReference type="PANTHER" id="PTHR10131">
    <property type="entry name" value="TNF RECEPTOR ASSOCIATED FACTOR"/>
    <property type="match status" value="1"/>
</dbReference>
<sequence length="484" mass="54749">MASSSQGQLYTLCGFGAELDWRPLRFVEPVPAHRVCSACGVLPCVTAFLSCRHVLCRSCYERCLLNGGRVCPIEGDPFLEDDVEWRELPSQNLLSRKVKCWNEERGCEMVLAAAEINKHFCEECDHHYTSCPKCSMVVLRSDVCGHLRSKCRDNVVSTTFGASEKSDHDDQKAMMMALSASLDVRGDEIKGRLDQVISDNTSQSDRIDEISHCMNSTKETLLQISRGSKTSESEELQAAAGLLSSEAIQESLVGHGEKMHQLALTVSNSNKTLREVEYELKQTFRKELQDAARTICRHFEESVAGICEAKGTAEDFESSTMRKQKELALNTIDVNHYEFYVRDIKSMTDSAHSEGFRDCASEKIYISGYHMSPGVYFRKEEEHVLLYAGLQLHKGVIDEFLQWPFNHSVKLTVKHPSEDKHSSFIAKTGGNLDYDGRPEESSNEGSYFRDGSFRLLDLEREGYITDDKLWIVWELVPEDITEEK</sequence>
<dbReference type="EMBL" id="GEDV01008549">
    <property type="protein sequence ID" value="JAP80008.1"/>
    <property type="molecule type" value="Transcribed_RNA"/>
</dbReference>
<dbReference type="InterPro" id="IPR049342">
    <property type="entry name" value="TRAF1-6_MATH_dom"/>
</dbReference>
<dbReference type="AlphaFoldDB" id="A0A131YN61"/>
<dbReference type="GO" id="GO:0005164">
    <property type="term" value="F:tumor necrosis factor receptor binding"/>
    <property type="evidence" value="ECO:0007669"/>
    <property type="project" value="TreeGrafter"/>
</dbReference>
<evidence type="ECO:0000256" key="1">
    <source>
        <dbReference type="ARBA" id="ARBA00022723"/>
    </source>
</evidence>
<keyword evidence="3" id="KW-0862">Zinc</keyword>